<dbReference type="SUPFAM" id="SSF140111">
    <property type="entry name" value="Endosomal sorting complex assembly domain"/>
    <property type="match status" value="1"/>
</dbReference>
<dbReference type="GO" id="GO:0006623">
    <property type="term" value="P:protein targeting to vacuole"/>
    <property type="evidence" value="ECO:0007669"/>
    <property type="project" value="TreeGrafter"/>
</dbReference>
<dbReference type="PANTHER" id="PTHR13678">
    <property type="entry name" value="VACUOLAR PROTEIN SORTING-ASSOCIATED PROTEIN 37"/>
    <property type="match status" value="1"/>
</dbReference>
<evidence type="ECO:0000256" key="3">
    <source>
        <dbReference type="ARBA" id="ARBA00022448"/>
    </source>
</evidence>
<protein>
    <recommendedName>
        <fullName evidence="8">VPS37 C-terminal domain-containing protein</fullName>
    </recommendedName>
</protein>
<evidence type="ECO:0000256" key="5">
    <source>
        <dbReference type="ARBA" id="ARBA00022927"/>
    </source>
</evidence>
<proteinExistence type="inferred from homology"/>
<name>A0AAD5X0S0_9FUNG</name>
<gene>
    <name evidence="9" type="ORF">HK097_002272</name>
</gene>
<evidence type="ECO:0000256" key="6">
    <source>
        <dbReference type="PROSITE-ProRule" id="PRU00646"/>
    </source>
</evidence>
<keyword evidence="4" id="KW-0967">Endosome</keyword>
<dbReference type="InterPro" id="IPR009851">
    <property type="entry name" value="Mod_r"/>
</dbReference>
<evidence type="ECO:0000313" key="10">
    <source>
        <dbReference type="Proteomes" id="UP001212841"/>
    </source>
</evidence>
<dbReference type="InterPro" id="IPR037202">
    <property type="entry name" value="ESCRT_assembly_dom"/>
</dbReference>
<evidence type="ECO:0000256" key="7">
    <source>
        <dbReference type="SAM" id="Coils"/>
    </source>
</evidence>
<evidence type="ECO:0000256" key="4">
    <source>
        <dbReference type="ARBA" id="ARBA00022753"/>
    </source>
</evidence>
<evidence type="ECO:0000256" key="1">
    <source>
        <dbReference type="ARBA" id="ARBA00004177"/>
    </source>
</evidence>
<keyword evidence="3 6" id="KW-0813">Transport</keyword>
<dbReference type="PROSITE" id="PS51314">
    <property type="entry name" value="VPS37_C"/>
    <property type="match status" value="1"/>
</dbReference>
<dbReference type="GO" id="GO:0006612">
    <property type="term" value="P:protein targeting to membrane"/>
    <property type="evidence" value="ECO:0007669"/>
    <property type="project" value="TreeGrafter"/>
</dbReference>
<evidence type="ECO:0000259" key="8">
    <source>
        <dbReference type="PROSITE" id="PS51314"/>
    </source>
</evidence>
<sequence length="170" mass="19286">MAAWADFPNIDTKSAEELEELLNDDLALQIYIDNLESIRGMKQVHKELLDGNESLARRNLEQQTELESLKATVAEQQALFITQRAKFDASLKAQQDESVRFSPAHIVTKLQSSLTESDDLSESISQSFLDGKVQPDDFIKQYRDTRRVYHLRAAKLERVARDPTLLHGAG</sequence>
<keyword evidence="5 6" id="KW-0653">Protein transport</keyword>
<dbReference type="Proteomes" id="UP001212841">
    <property type="component" value="Unassembled WGS sequence"/>
</dbReference>
<feature type="coiled-coil region" evidence="7">
    <location>
        <begin position="52"/>
        <end position="79"/>
    </location>
</feature>
<dbReference type="PANTHER" id="PTHR13678:SF2">
    <property type="entry name" value="VACUOLAR PROTEIN SORTING-ASSOCIATED PROTEIN 37A"/>
    <property type="match status" value="1"/>
</dbReference>
<dbReference type="EMBL" id="JADGJD010001486">
    <property type="protein sequence ID" value="KAJ3041449.1"/>
    <property type="molecule type" value="Genomic_DNA"/>
</dbReference>
<reference evidence="9" key="1">
    <citation type="submission" date="2020-05" db="EMBL/GenBank/DDBJ databases">
        <title>Phylogenomic resolution of chytrid fungi.</title>
        <authorList>
            <person name="Stajich J.E."/>
            <person name="Amses K."/>
            <person name="Simmons R."/>
            <person name="Seto K."/>
            <person name="Myers J."/>
            <person name="Bonds A."/>
            <person name="Quandt C.A."/>
            <person name="Barry K."/>
            <person name="Liu P."/>
            <person name="Grigoriev I."/>
            <person name="Longcore J.E."/>
            <person name="James T.Y."/>
        </authorList>
    </citation>
    <scope>NUCLEOTIDE SEQUENCE</scope>
    <source>
        <strain evidence="9">JEL0318</strain>
    </source>
</reference>
<evidence type="ECO:0000313" key="9">
    <source>
        <dbReference type="EMBL" id="KAJ3041449.1"/>
    </source>
</evidence>
<evidence type="ECO:0000256" key="2">
    <source>
        <dbReference type="ARBA" id="ARBA00007617"/>
    </source>
</evidence>
<keyword evidence="7" id="KW-0175">Coiled coil</keyword>
<feature type="domain" description="VPS37 C-terminal" evidence="8">
    <location>
        <begin position="85"/>
        <end position="170"/>
    </location>
</feature>
<dbReference type="Pfam" id="PF07200">
    <property type="entry name" value="Mod_r"/>
    <property type="match status" value="1"/>
</dbReference>
<dbReference type="GO" id="GO:0043162">
    <property type="term" value="P:ubiquitin-dependent protein catabolic process via the multivesicular body sorting pathway"/>
    <property type="evidence" value="ECO:0007669"/>
    <property type="project" value="TreeGrafter"/>
</dbReference>
<organism evidence="9 10">
    <name type="scientific">Rhizophlyctis rosea</name>
    <dbReference type="NCBI Taxonomy" id="64517"/>
    <lineage>
        <taxon>Eukaryota</taxon>
        <taxon>Fungi</taxon>
        <taxon>Fungi incertae sedis</taxon>
        <taxon>Chytridiomycota</taxon>
        <taxon>Chytridiomycota incertae sedis</taxon>
        <taxon>Chytridiomycetes</taxon>
        <taxon>Rhizophlyctidales</taxon>
        <taxon>Rhizophlyctidaceae</taxon>
        <taxon>Rhizophlyctis</taxon>
    </lineage>
</organism>
<keyword evidence="10" id="KW-1185">Reference proteome</keyword>
<dbReference type="GO" id="GO:0000813">
    <property type="term" value="C:ESCRT I complex"/>
    <property type="evidence" value="ECO:0007669"/>
    <property type="project" value="TreeGrafter"/>
</dbReference>
<comment type="subcellular location">
    <subcellularLocation>
        <location evidence="1">Endosome</location>
    </subcellularLocation>
</comment>
<comment type="caution">
    <text evidence="9">The sequence shown here is derived from an EMBL/GenBank/DDBJ whole genome shotgun (WGS) entry which is preliminary data.</text>
</comment>
<accession>A0AAD5X0S0</accession>
<dbReference type="AlphaFoldDB" id="A0AAD5X0S0"/>
<dbReference type="Gene3D" id="1.10.287.660">
    <property type="entry name" value="Helix hairpin bin"/>
    <property type="match status" value="1"/>
</dbReference>
<comment type="similarity">
    <text evidence="2">Belongs to the VPS37 family.</text>
</comment>
<dbReference type="InterPro" id="IPR029012">
    <property type="entry name" value="Helix_hairpin_bin_sf"/>
</dbReference>